<dbReference type="CDD" id="cd06530">
    <property type="entry name" value="S26_SPase_I"/>
    <property type="match status" value="2"/>
</dbReference>
<dbReference type="GO" id="GO:0016020">
    <property type="term" value="C:membrane"/>
    <property type="evidence" value="ECO:0007669"/>
    <property type="project" value="InterPro"/>
</dbReference>
<dbReference type="SUPFAM" id="SSF51306">
    <property type="entry name" value="LexA/Signal peptidase"/>
    <property type="match status" value="1"/>
</dbReference>
<dbReference type="PANTHER" id="PTHR43390:SF1">
    <property type="entry name" value="CHLOROPLAST PROCESSING PEPTIDASE"/>
    <property type="match status" value="1"/>
</dbReference>
<evidence type="ECO:0000256" key="2">
    <source>
        <dbReference type="ARBA" id="ARBA00019232"/>
    </source>
</evidence>
<dbReference type="GO" id="GO:0004252">
    <property type="term" value="F:serine-type endopeptidase activity"/>
    <property type="evidence" value="ECO:0007669"/>
    <property type="project" value="InterPro"/>
</dbReference>
<comment type="similarity">
    <text evidence="1">Belongs to the peptidase S26 family.</text>
</comment>
<reference evidence="8 9" key="1">
    <citation type="submission" date="2019-02" db="EMBL/GenBank/DDBJ databases">
        <title>Planctomycetal bacteria perform biofilm scaping via a novel small molecule.</title>
        <authorList>
            <person name="Jeske O."/>
            <person name="Boedeker C."/>
            <person name="Wiegand S."/>
            <person name="Breitling P."/>
            <person name="Kallscheuer N."/>
            <person name="Jogler M."/>
            <person name="Rohde M."/>
            <person name="Petersen J."/>
            <person name="Medema M.H."/>
            <person name="Surup F."/>
            <person name="Jogler C."/>
        </authorList>
    </citation>
    <scope>NUCLEOTIDE SEQUENCE [LARGE SCALE GENOMIC DNA]</scope>
    <source>
        <strain evidence="8 9">Mal15</strain>
    </source>
</reference>
<keyword evidence="4" id="KW-0378">Hydrolase</keyword>
<feature type="active site" evidence="6">
    <location>
        <position position="57"/>
    </location>
</feature>
<dbReference type="GO" id="GO:0006465">
    <property type="term" value="P:signal peptide processing"/>
    <property type="evidence" value="ECO:0007669"/>
    <property type="project" value="InterPro"/>
</dbReference>
<keyword evidence="9" id="KW-1185">Reference proteome</keyword>
<evidence type="ECO:0000259" key="7">
    <source>
        <dbReference type="Pfam" id="PF10502"/>
    </source>
</evidence>
<dbReference type="InterPro" id="IPR019533">
    <property type="entry name" value="Peptidase_S26"/>
</dbReference>
<evidence type="ECO:0000256" key="4">
    <source>
        <dbReference type="ARBA" id="ARBA00022801"/>
    </source>
</evidence>
<dbReference type="PROSITE" id="PS00501">
    <property type="entry name" value="SPASE_I_1"/>
    <property type="match status" value="1"/>
</dbReference>
<feature type="domain" description="Peptidase S26" evidence="7">
    <location>
        <begin position="296"/>
        <end position="336"/>
    </location>
</feature>
<sequence length="345" mass="37423">MKSLVSRAAPIVVAIIAIAVSVCAYQWGRRSARGVTATDGPAFAGPKVPMFQIVGDSMAPTLTDGQVYQISDVREELWIGDVVAIEWDGKRHVKRIAALGGNRVDLVDGRLTIDGRRLEDVIATRADSGQGRDAFLPPALVAVESQPDHWNRSDAAANWLVYGYRNPYQAGRITAVMDDYPTNHSVRRILNPVDRLVIQIRPRAGGTAPKSNPIVAVTFFDPSHAIVATQARSGQARYRDARPEVAGASADREQLVAALDAAHPVAVQLNQHQADRYTLHVYREIEYRDDRPSGTVSYPITLAADDVFVVGDNVPVSVDSRTVGPLKQSAVVGKVVRPAELAQGR</sequence>
<accession>A0A5B9MHJ4</accession>
<dbReference type="RefSeq" id="WP_147869811.1">
    <property type="nucleotide sequence ID" value="NZ_CP036264.1"/>
</dbReference>
<keyword evidence="3" id="KW-0645">Protease</keyword>
<dbReference type="InterPro" id="IPR000223">
    <property type="entry name" value="Pept_S26A_signal_pept_1"/>
</dbReference>
<evidence type="ECO:0000256" key="1">
    <source>
        <dbReference type="ARBA" id="ARBA00009370"/>
    </source>
</evidence>
<evidence type="ECO:0000313" key="9">
    <source>
        <dbReference type="Proteomes" id="UP000321353"/>
    </source>
</evidence>
<dbReference type="Proteomes" id="UP000321353">
    <property type="component" value="Chromosome"/>
</dbReference>
<dbReference type="KEGG" id="smam:Mal15_46700"/>
<dbReference type="PRINTS" id="PR00727">
    <property type="entry name" value="LEADERPTASE"/>
</dbReference>
<evidence type="ECO:0000256" key="3">
    <source>
        <dbReference type="ARBA" id="ARBA00022670"/>
    </source>
</evidence>
<evidence type="ECO:0000313" key="8">
    <source>
        <dbReference type="EMBL" id="QEG00599.1"/>
    </source>
</evidence>
<organism evidence="8 9">
    <name type="scientific">Stieleria maiorica</name>
    <dbReference type="NCBI Taxonomy" id="2795974"/>
    <lineage>
        <taxon>Bacteria</taxon>
        <taxon>Pseudomonadati</taxon>
        <taxon>Planctomycetota</taxon>
        <taxon>Planctomycetia</taxon>
        <taxon>Pirellulales</taxon>
        <taxon>Pirellulaceae</taxon>
        <taxon>Stieleria</taxon>
    </lineage>
</organism>
<dbReference type="Pfam" id="PF10502">
    <property type="entry name" value="Peptidase_S26"/>
    <property type="match status" value="2"/>
</dbReference>
<dbReference type="EMBL" id="CP036264">
    <property type="protein sequence ID" value="QEG00599.1"/>
    <property type="molecule type" value="Genomic_DNA"/>
</dbReference>
<dbReference type="AlphaFoldDB" id="A0A5B9MHJ4"/>
<dbReference type="InterPro" id="IPR036286">
    <property type="entry name" value="LexA/Signal_pep-like_sf"/>
</dbReference>
<protein>
    <recommendedName>
        <fullName evidence="2">Signal peptidase I</fullName>
    </recommendedName>
    <alternativeName>
        <fullName evidence="5">Leader peptidase I</fullName>
    </alternativeName>
</protein>
<dbReference type="InterPro" id="IPR019756">
    <property type="entry name" value="Pept_S26A_signal_pept_1_Ser-AS"/>
</dbReference>
<dbReference type="Gene3D" id="2.10.109.10">
    <property type="entry name" value="Umud Fragment, subunit A"/>
    <property type="match status" value="2"/>
</dbReference>
<feature type="domain" description="Peptidase S26" evidence="7">
    <location>
        <begin position="51"/>
        <end position="127"/>
    </location>
</feature>
<evidence type="ECO:0000256" key="6">
    <source>
        <dbReference type="PIRSR" id="PIRSR600223-1"/>
    </source>
</evidence>
<proteinExistence type="inferred from homology"/>
<feature type="active site" evidence="6">
    <location>
        <position position="94"/>
    </location>
</feature>
<dbReference type="PANTHER" id="PTHR43390">
    <property type="entry name" value="SIGNAL PEPTIDASE I"/>
    <property type="match status" value="1"/>
</dbReference>
<name>A0A5B9MHJ4_9BACT</name>
<evidence type="ECO:0000256" key="5">
    <source>
        <dbReference type="ARBA" id="ARBA00029906"/>
    </source>
</evidence>
<gene>
    <name evidence="8" type="ORF">Mal15_46700</name>
</gene>